<feature type="chain" id="PRO_5035477197" evidence="3">
    <location>
        <begin position="18"/>
        <end position="315"/>
    </location>
</feature>
<dbReference type="Pfam" id="PF13622">
    <property type="entry name" value="4HBT_3"/>
    <property type="match status" value="1"/>
</dbReference>
<evidence type="ECO:0000256" key="1">
    <source>
        <dbReference type="ARBA" id="ARBA00006538"/>
    </source>
</evidence>
<dbReference type="InterPro" id="IPR003703">
    <property type="entry name" value="Acyl_CoA_thio"/>
</dbReference>
<dbReference type="InterPro" id="IPR029069">
    <property type="entry name" value="HotDog_dom_sf"/>
</dbReference>
<reference evidence="7" key="2">
    <citation type="submission" date="2022-04" db="UniProtKB">
        <authorList>
            <consortium name="WormBaseParasite"/>
        </authorList>
    </citation>
    <scope>IDENTIFICATION</scope>
</reference>
<feature type="signal peptide" evidence="3">
    <location>
        <begin position="1"/>
        <end position="17"/>
    </location>
</feature>
<dbReference type="GO" id="GO:0006637">
    <property type="term" value="P:acyl-CoA metabolic process"/>
    <property type="evidence" value="ECO:0007669"/>
    <property type="project" value="InterPro"/>
</dbReference>
<dbReference type="InterPro" id="IPR049449">
    <property type="entry name" value="TesB_ACOT8-like_N"/>
</dbReference>
<dbReference type="Pfam" id="PF02551">
    <property type="entry name" value="Acyl_CoA_thio"/>
    <property type="match status" value="1"/>
</dbReference>
<keyword evidence="2" id="KW-0378">Hydrolase</keyword>
<feature type="domain" description="Acyl-CoA thioesterase 2 C-terminal" evidence="4">
    <location>
        <begin position="224"/>
        <end position="303"/>
    </location>
</feature>
<dbReference type="PANTHER" id="PTHR11066">
    <property type="entry name" value="ACYL-COA THIOESTERASE"/>
    <property type="match status" value="1"/>
</dbReference>
<dbReference type="AlphaFoldDB" id="A0A8L9MXU2"/>
<dbReference type="WBParaSite" id="SRAE_2000085700.1">
    <property type="protein sequence ID" value="SRAE_2000085700.1"/>
    <property type="gene ID" value="WBGene00261057"/>
</dbReference>
<dbReference type="Proteomes" id="UP000035682">
    <property type="component" value="Unplaced"/>
</dbReference>
<proteinExistence type="inferred from homology"/>
<dbReference type="SUPFAM" id="SSF54637">
    <property type="entry name" value="Thioesterase/thiol ester dehydrase-isomerase"/>
    <property type="match status" value="2"/>
</dbReference>
<accession>A0A8L9MXU2</accession>
<dbReference type="CDD" id="cd03445">
    <property type="entry name" value="Thioesterase_II_repeat2"/>
    <property type="match status" value="1"/>
</dbReference>
<reference evidence="6 7" key="1">
    <citation type="submission" date="2014-09" db="EMBL/GenBank/DDBJ databases">
        <authorList>
            <person name="Martin A.A."/>
        </authorList>
    </citation>
    <scope>NUCLEOTIDE SEQUENCE</scope>
    <source>
        <strain evidence="6 7">ED321</strain>
    </source>
</reference>
<dbReference type="GO" id="GO:0009062">
    <property type="term" value="P:fatty acid catabolic process"/>
    <property type="evidence" value="ECO:0007669"/>
    <property type="project" value="TreeGrafter"/>
</dbReference>
<dbReference type="InterPro" id="IPR025652">
    <property type="entry name" value="TesB_C"/>
</dbReference>
<name>A0A8L9MXU2_STRRB</name>
<dbReference type="InterPro" id="IPR042171">
    <property type="entry name" value="Acyl-CoA_hotdog"/>
</dbReference>
<dbReference type="Gene3D" id="2.40.160.210">
    <property type="entry name" value="Acyl-CoA thioesterase, double hotdog domain"/>
    <property type="match status" value="1"/>
</dbReference>
<keyword evidence="3" id="KW-0732">Signal</keyword>
<evidence type="ECO:0000256" key="2">
    <source>
        <dbReference type="ARBA" id="ARBA00022801"/>
    </source>
</evidence>
<protein>
    <submittedName>
        <fullName evidence="7">Acyl-coenzyme A thioesterase 8</fullName>
    </submittedName>
</protein>
<keyword evidence="6" id="KW-1185">Reference proteome</keyword>
<feature type="domain" description="Acyl-CoA thioesterase-like N-terminal HotDog" evidence="5">
    <location>
        <begin position="57"/>
        <end position="118"/>
    </location>
</feature>
<comment type="similarity">
    <text evidence="1">Belongs to the C/M/P thioester hydrolase family.</text>
</comment>
<dbReference type="GO" id="GO:0005782">
    <property type="term" value="C:peroxisomal matrix"/>
    <property type="evidence" value="ECO:0007669"/>
    <property type="project" value="TreeGrafter"/>
</dbReference>
<dbReference type="CDD" id="cd03444">
    <property type="entry name" value="Thioesterase_II_repeat1"/>
    <property type="match status" value="1"/>
</dbReference>
<dbReference type="PANTHER" id="PTHR11066:SF34">
    <property type="entry name" value="ACYL-COENZYME A THIOESTERASE 8"/>
    <property type="match status" value="1"/>
</dbReference>
<evidence type="ECO:0000259" key="5">
    <source>
        <dbReference type="Pfam" id="PF13622"/>
    </source>
</evidence>
<sequence>MNIYFLSFLTFSSFICSILKMYVLKEKDNLIEHLLLDQLSSNDLTFKTKNIRKNKGRASVYGGQLISNSIFAAQKTVDKDFYCHSSHIYFLNAVNVDGSLIYKVKKIRDSKNFALRKVCCYYGEILISDCNLSFHKTEEPSICHQGVMPDIPKPEDLKEQDFYMEELQKINLKELNSGQILSINIAKNFYHDSFCYRRIYKPMTYFCIERGDGGLQNYYSWIRSFMSDSGIIDYAQKQHIVEGYVPNFSTSLDHSLYFHTSNINMNEWILLEAISPRAEGGRAIIMGKFWSRDGLHLATLIQESLHRTKEAKSKM</sequence>
<evidence type="ECO:0000313" key="7">
    <source>
        <dbReference type="WBParaSite" id="SRAE_2000085700.1"/>
    </source>
</evidence>
<evidence type="ECO:0000259" key="4">
    <source>
        <dbReference type="Pfam" id="PF02551"/>
    </source>
</evidence>
<dbReference type="GO" id="GO:0047617">
    <property type="term" value="F:fatty acyl-CoA hydrolase activity"/>
    <property type="evidence" value="ECO:0007669"/>
    <property type="project" value="InterPro"/>
</dbReference>
<evidence type="ECO:0000313" key="6">
    <source>
        <dbReference type="Proteomes" id="UP000035682"/>
    </source>
</evidence>
<evidence type="ECO:0000256" key="3">
    <source>
        <dbReference type="SAM" id="SignalP"/>
    </source>
</evidence>
<organism evidence="6 7">
    <name type="scientific">Strongyloides ratti</name>
    <name type="common">Parasitic roundworm</name>
    <dbReference type="NCBI Taxonomy" id="34506"/>
    <lineage>
        <taxon>Eukaryota</taxon>
        <taxon>Metazoa</taxon>
        <taxon>Ecdysozoa</taxon>
        <taxon>Nematoda</taxon>
        <taxon>Chromadorea</taxon>
        <taxon>Rhabditida</taxon>
        <taxon>Tylenchina</taxon>
        <taxon>Panagrolaimomorpha</taxon>
        <taxon>Strongyloidoidea</taxon>
        <taxon>Strongyloididae</taxon>
        <taxon>Strongyloides</taxon>
    </lineage>
</organism>